<dbReference type="PANTHER" id="PTHR47027:SF20">
    <property type="entry name" value="REVERSE TRANSCRIPTASE-LIKE PROTEIN WITH RNA-DIRECTED DNA POLYMERASE DOMAIN"/>
    <property type="match status" value="1"/>
</dbReference>
<accession>A0ABR1ED32</accession>
<comment type="caution">
    <text evidence="1">The sequence shown here is derived from an EMBL/GenBank/DDBJ whole genome shotgun (WGS) entry which is preliminary data.</text>
</comment>
<protein>
    <submittedName>
        <fullName evidence="1">Uncharacterized protein</fullName>
    </submittedName>
</protein>
<dbReference type="EMBL" id="JAVFWL010000006">
    <property type="protein sequence ID" value="KAK6760612.1"/>
    <property type="molecule type" value="Genomic_DNA"/>
</dbReference>
<evidence type="ECO:0000313" key="2">
    <source>
        <dbReference type="Proteomes" id="UP001303046"/>
    </source>
</evidence>
<gene>
    <name evidence="1" type="primary">Necator_chrX.g22064</name>
    <name evidence="1" type="ORF">RB195_021903</name>
</gene>
<proteinExistence type="predicted"/>
<keyword evidence="2" id="KW-1185">Reference proteome</keyword>
<sequence length="236" mass="26194">MYIKSDRVRKDVGGQEPKENLWPTKTVIVTPMQSVLLDYEAGKFFRLIEEMNRRSTAAVRTPIGFNSLLKVETEERQGPVPDRSLFNSAVDIMRKQLSKAGDAVTFASSSATLQHVVNLVSKLAAMYSLRLRPDKCMQMWISARPLSGIRVNGQPIELVDEFCYSGCIQKNDGTHEVDILQRCANATCAFNSSKKVFVVDLIGQRSQGASLPIRNSPYYDERIGDLGSAVNGDGET</sequence>
<dbReference type="PANTHER" id="PTHR47027">
    <property type="entry name" value="REVERSE TRANSCRIPTASE DOMAIN-CONTAINING PROTEIN"/>
    <property type="match status" value="1"/>
</dbReference>
<evidence type="ECO:0000313" key="1">
    <source>
        <dbReference type="EMBL" id="KAK6760612.1"/>
    </source>
</evidence>
<reference evidence="1 2" key="1">
    <citation type="submission" date="2023-08" db="EMBL/GenBank/DDBJ databases">
        <title>A Necator americanus chromosomal reference genome.</title>
        <authorList>
            <person name="Ilik V."/>
            <person name="Petrzelkova K.J."/>
            <person name="Pardy F."/>
            <person name="Fuh T."/>
            <person name="Niatou-Singa F.S."/>
            <person name="Gouil Q."/>
            <person name="Baker L."/>
            <person name="Ritchie M.E."/>
            <person name="Jex A.R."/>
            <person name="Gazzola D."/>
            <person name="Li H."/>
            <person name="Toshio Fujiwara R."/>
            <person name="Zhan B."/>
            <person name="Aroian R.V."/>
            <person name="Pafco B."/>
            <person name="Schwarz E.M."/>
        </authorList>
    </citation>
    <scope>NUCLEOTIDE SEQUENCE [LARGE SCALE GENOMIC DNA]</scope>
    <source>
        <strain evidence="1 2">Aroian</strain>
        <tissue evidence="1">Whole animal</tissue>
    </source>
</reference>
<name>A0ABR1ED32_NECAM</name>
<dbReference type="Proteomes" id="UP001303046">
    <property type="component" value="Unassembled WGS sequence"/>
</dbReference>
<organism evidence="1 2">
    <name type="scientific">Necator americanus</name>
    <name type="common">Human hookworm</name>
    <dbReference type="NCBI Taxonomy" id="51031"/>
    <lineage>
        <taxon>Eukaryota</taxon>
        <taxon>Metazoa</taxon>
        <taxon>Ecdysozoa</taxon>
        <taxon>Nematoda</taxon>
        <taxon>Chromadorea</taxon>
        <taxon>Rhabditida</taxon>
        <taxon>Rhabditina</taxon>
        <taxon>Rhabditomorpha</taxon>
        <taxon>Strongyloidea</taxon>
        <taxon>Ancylostomatidae</taxon>
        <taxon>Bunostominae</taxon>
        <taxon>Necator</taxon>
    </lineage>
</organism>